<evidence type="ECO:0000313" key="3">
    <source>
        <dbReference type="EMBL" id="RVU35552.1"/>
    </source>
</evidence>
<dbReference type="AlphaFoldDB" id="A0A437QM40"/>
<reference evidence="3 4" key="1">
    <citation type="submission" date="2019-01" db="EMBL/GenBank/DDBJ databases">
        <authorList>
            <person name="Chen W.-M."/>
        </authorList>
    </citation>
    <scope>NUCLEOTIDE SEQUENCE [LARGE SCALE GENOMIC DNA]</scope>
    <source>
        <strain evidence="3 4">KYPC3</strain>
    </source>
</reference>
<protein>
    <submittedName>
        <fullName evidence="3">GIY-YIG nuclease family protein</fullName>
    </submittedName>
</protein>
<dbReference type="OrthoDB" id="7061640at2"/>
<dbReference type="Proteomes" id="UP000283077">
    <property type="component" value="Unassembled WGS sequence"/>
</dbReference>
<dbReference type="InterPro" id="IPR018306">
    <property type="entry name" value="Phage_T5_Orf172_DNA-bd"/>
</dbReference>
<proteinExistence type="predicted"/>
<gene>
    <name evidence="3" type="ORF">EOE67_13230</name>
</gene>
<evidence type="ECO:0000256" key="1">
    <source>
        <dbReference type="SAM" id="MobiDB-lite"/>
    </source>
</evidence>
<organism evidence="3 4">
    <name type="scientific">Rheinheimera riviphila</name>
    <dbReference type="NCBI Taxonomy" id="1834037"/>
    <lineage>
        <taxon>Bacteria</taxon>
        <taxon>Pseudomonadati</taxon>
        <taxon>Pseudomonadota</taxon>
        <taxon>Gammaproteobacteria</taxon>
        <taxon>Chromatiales</taxon>
        <taxon>Chromatiaceae</taxon>
        <taxon>Rheinheimera</taxon>
    </lineage>
</organism>
<feature type="domain" description="Bacteriophage T5 Orf172 DNA-binding" evidence="2">
    <location>
        <begin position="87"/>
        <end position="133"/>
    </location>
</feature>
<feature type="region of interest" description="Disordered" evidence="1">
    <location>
        <begin position="182"/>
        <end position="202"/>
    </location>
</feature>
<evidence type="ECO:0000313" key="4">
    <source>
        <dbReference type="Proteomes" id="UP000283077"/>
    </source>
</evidence>
<feature type="compositionally biased region" description="Basic and acidic residues" evidence="1">
    <location>
        <begin position="193"/>
        <end position="202"/>
    </location>
</feature>
<comment type="caution">
    <text evidence="3">The sequence shown here is derived from an EMBL/GenBank/DDBJ whole genome shotgun (WGS) entry which is preliminary data.</text>
</comment>
<keyword evidence="4" id="KW-1185">Reference proteome</keyword>
<accession>A0A437QM40</accession>
<sequence>MTDYVSFYDLAKRLGVSYDTVRRTISKFGDQLGTTVKKLKIQGSKGALTQCVAEEEANTFVAFFENKSKSEEIGGGEENEFSFRRFGYFYIIQVIPELMPNRVKIGFTDNLDQRLREHQTSAPTAKFVKYWECKRSWDQAVMDSITRENCSLVMNEVYEGDVASFIQRADAFFSMMPNSSTEIPLAESSPLRQEPDSGHDQG</sequence>
<dbReference type="RefSeq" id="WP_127699665.1">
    <property type="nucleotide sequence ID" value="NZ_SACS01000014.1"/>
</dbReference>
<name>A0A437QM40_9GAMM</name>
<dbReference type="Pfam" id="PF10544">
    <property type="entry name" value="T5orf172"/>
    <property type="match status" value="1"/>
</dbReference>
<evidence type="ECO:0000259" key="2">
    <source>
        <dbReference type="Pfam" id="PF10544"/>
    </source>
</evidence>
<dbReference type="EMBL" id="SACS01000014">
    <property type="protein sequence ID" value="RVU35552.1"/>
    <property type="molecule type" value="Genomic_DNA"/>
</dbReference>